<dbReference type="EMBL" id="JACAZI010000004">
    <property type="protein sequence ID" value="KAF7362020.1"/>
    <property type="molecule type" value="Genomic_DNA"/>
</dbReference>
<protein>
    <submittedName>
        <fullName evidence="2">Serine/threonine protein phosphatase 2C</fullName>
    </submittedName>
</protein>
<dbReference type="SUPFAM" id="SSF81606">
    <property type="entry name" value="PP2C-like"/>
    <property type="match status" value="1"/>
</dbReference>
<name>A0A8H7D5D1_9AGAR</name>
<dbReference type="CDD" id="cd00143">
    <property type="entry name" value="PP2Cc"/>
    <property type="match status" value="1"/>
</dbReference>
<dbReference type="PROSITE" id="PS51746">
    <property type="entry name" value="PPM_2"/>
    <property type="match status" value="1"/>
</dbReference>
<dbReference type="AlphaFoldDB" id="A0A8H7D5D1"/>
<proteinExistence type="predicted"/>
<dbReference type="GO" id="GO:0004722">
    <property type="term" value="F:protein serine/threonine phosphatase activity"/>
    <property type="evidence" value="ECO:0007669"/>
    <property type="project" value="InterPro"/>
</dbReference>
<dbReference type="PANTHER" id="PTHR13832">
    <property type="entry name" value="PROTEIN PHOSPHATASE 2C"/>
    <property type="match status" value="1"/>
</dbReference>
<keyword evidence="3" id="KW-1185">Reference proteome</keyword>
<dbReference type="Gene3D" id="3.60.40.10">
    <property type="entry name" value="PPM-type phosphatase domain"/>
    <property type="match status" value="1"/>
</dbReference>
<reference evidence="2" key="1">
    <citation type="submission" date="2020-05" db="EMBL/GenBank/DDBJ databases">
        <title>Mycena genomes resolve the evolution of fungal bioluminescence.</title>
        <authorList>
            <person name="Tsai I.J."/>
        </authorList>
    </citation>
    <scope>NUCLEOTIDE SEQUENCE</scope>
    <source>
        <strain evidence="2">CCC161011</strain>
    </source>
</reference>
<organism evidence="2 3">
    <name type="scientific">Mycena venus</name>
    <dbReference type="NCBI Taxonomy" id="2733690"/>
    <lineage>
        <taxon>Eukaryota</taxon>
        <taxon>Fungi</taxon>
        <taxon>Dikarya</taxon>
        <taxon>Basidiomycota</taxon>
        <taxon>Agaricomycotina</taxon>
        <taxon>Agaricomycetes</taxon>
        <taxon>Agaricomycetidae</taxon>
        <taxon>Agaricales</taxon>
        <taxon>Marasmiineae</taxon>
        <taxon>Mycenaceae</taxon>
        <taxon>Mycena</taxon>
    </lineage>
</organism>
<feature type="domain" description="PPM-type phosphatase" evidence="1">
    <location>
        <begin position="86"/>
        <end position="443"/>
    </location>
</feature>
<dbReference type="SMART" id="SM00332">
    <property type="entry name" value="PP2Cc"/>
    <property type="match status" value="1"/>
</dbReference>
<dbReference type="Pfam" id="PF00481">
    <property type="entry name" value="PP2C"/>
    <property type="match status" value="1"/>
</dbReference>
<comment type="caution">
    <text evidence="2">The sequence shown here is derived from an EMBL/GenBank/DDBJ whole genome shotgun (WGS) entry which is preliminary data.</text>
</comment>
<dbReference type="Proteomes" id="UP000620124">
    <property type="component" value="Unassembled WGS sequence"/>
</dbReference>
<dbReference type="InterPro" id="IPR001932">
    <property type="entry name" value="PPM-type_phosphatase-like_dom"/>
</dbReference>
<evidence type="ECO:0000313" key="2">
    <source>
        <dbReference type="EMBL" id="KAF7362020.1"/>
    </source>
</evidence>
<accession>A0A8H7D5D1</accession>
<dbReference type="PANTHER" id="PTHR13832:SF792">
    <property type="entry name" value="GM14286P"/>
    <property type="match status" value="1"/>
</dbReference>
<dbReference type="InterPro" id="IPR036457">
    <property type="entry name" value="PPM-type-like_dom_sf"/>
</dbReference>
<evidence type="ECO:0000313" key="3">
    <source>
        <dbReference type="Proteomes" id="UP000620124"/>
    </source>
</evidence>
<gene>
    <name evidence="2" type="ORF">MVEN_00547200</name>
</gene>
<dbReference type="InterPro" id="IPR015655">
    <property type="entry name" value="PP2C"/>
</dbReference>
<dbReference type="OrthoDB" id="19329at2759"/>
<evidence type="ECO:0000259" key="1">
    <source>
        <dbReference type="PROSITE" id="PS51746"/>
    </source>
</evidence>
<sequence>MYTTNVSSLSVLSIKCHSCTLVALPPLPQLWQEMRRSNPHMKRILCRTTMPGEKKQTVYGTTYTVLAEPEVSAELARHAHAQTIGATDVVSIQPCPTPAERSQDRYVVADWLIKDEIWRFHAVLDGHAGHDTVEHVVATLPTAVHDALVAAVAAAGPPDVPALLRKAIADVDERIGQEMLDLFPGGPDALAKMSDDEVASLINDGGVNSAKVLRCMRGSTVLVALIGPALDVWVASLGDCQCVLGTKSASGNWDAKVLSSNHNGANTTEAARIRSEHPGESECILRDRVLGAIAVTRAVGDFLFKLPAIYTTRVFLNAKPGFQISSKIADFLGRNLTPPYLSAQSDVQHIHVPSLGAADVFLVLASDGLVDLSGDTYGLDHREPEIGGKKWIQTLSREDRTGNAALYLLRDAMGWDADSVSSLLTVESDERWMDDTTVIVTKLV</sequence>